<evidence type="ECO:0000259" key="1">
    <source>
        <dbReference type="Pfam" id="PF12728"/>
    </source>
</evidence>
<sequence>MNEFPEVMNLGQAAKFVGVSRNSLYLLIDQGLKVSYIGESIKRVRKQDILDFLAEHQK</sequence>
<dbReference type="EMBL" id="AZEF01000008">
    <property type="protein sequence ID" value="KRL02928.1"/>
    <property type="molecule type" value="Genomic_DNA"/>
</dbReference>
<dbReference type="InterPro" id="IPR041657">
    <property type="entry name" value="HTH_17"/>
</dbReference>
<dbReference type="RefSeq" id="WP_157054675.1">
    <property type="nucleotide sequence ID" value="NZ_AZEF01000008.1"/>
</dbReference>
<dbReference type="OrthoDB" id="2296592at2"/>
<evidence type="ECO:0000313" key="2">
    <source>
        <dbReference type="EMBL" id="KRL02928.1"/>
    </source>
</evidence>
<accession>A0A0R1M4E6</accession>
<proteinExistence type="predicted"/>
<dbReference type="Pfam" id="PF12728">
    <property type="entry name" value="HTH_17"/>
    <property type="match status" value="1"/>
</dbReference>
<evidence type="ECO:0000313" key="3">
    <source>
        <dbReference type="Proteomes" id="UP000051621"/>
    </source>
</evidence>
<name>A0A0R1M4E6_9LACO</name>
<reference evidence="2 3" key="1">
    <citation type="journal article" date="2015" name="Genome Announc.">
        <title>Expanding the biotechnology potential of lactobacilli through comparative genomics of 213 strains and associated genera.</title>
        <authorList>
            <person name="Sun Z."/>
            <person name="Harris H.M."/>
            <person name="McCann A."/>
            <person name="Guo C."/>
            <person name="Argimon S."/>
            <person name="Zhang W."/>
            <person name="Yang X."/>
            <person name="Jeffery I.B."/>
            <person name="Cooney J.C."/>
            <person name="Kagawa T.F."/>
            <person name="Liu W."/>
            <person name="Song Y."/>
            <person name="Salvetti E."/>
            <person name="Wrobel A."/>
            <person name="Rasinkangas P."/>
            <person name="Parkhill J."/>
            <person name="Rea M.C."/>
            <person name="O'Sullivan O."/>
            <person name="Ritari J."/>
            <person name="Douillard F.P."/>
            <person name="Paul Ross R."/>
            <person name="Yang R."/>
            <person name="Briner A.E."/>
            <person name="Felis G.E."/>
            <person name="de Vos W.M."/>
            <person name="Barrangou R."/>
            <person name="Klaenhammer T.R."/>
            <person name="Caufield P.W."/>
            <person name="Cui Y."/>
            <person name="Zhang H."/>
            <person name="O'Toole P.W."/>
        </authorList>
    </citation>
    <scope>NUCLEOTIDE SEQUENCE [LARGE SCALE GENOMIC DNA]</scope>
    <source>
        <strain evidence="2 3">DSM 19910</strain>
    </source>
</reference>
<organism evidence="2 3">
    <name type="scientific">Liquorilactobacillus capillatus DSM 19910</name>
    <dbReference type="NCBI Taxonomy" id="1423731"/>
    <lineage>
        <taxon>Bacteria</taxon>
        <taxon>Bacillati</taxon>
        <taxon>Bacillota</taxon>
        <taxon>Bacilli</taxon>
        <taxon>Lactobacillales</taxon>
        <taxon>Lactobacillaceae</taxon>
        <taxon>Liquorilactobacillus</taxon>
    </lineage>
</organism>
<comment type="caution">
    <text evidence="2">The sequence shown here is derived from an EMBL/GenBank/DDBJ whole genome shotgun (WGS) entry which is preliminary data.</text>
</comment>
<gene>
    <name evidence="2" type="ORF">FC81_GL000418</name>
</gene>
<dbReference type="Proteomes" id="UP000051621">
    <property type="component" value="Unassembled WGS sequence"/>
</dbReference>
<feature type="domain" description="Helix-turn-helix" evidence="1">
    <location>
        <begin position="8"/>
        <end position="56"/>
    </location>
</feature>
<dbReference type="AlphaFoldDB" id="A0A0R1M4E6"/>
<protein>
    <recommendedName>
        <fullName evidence="1">Helix-turn-helix domain-containing protein</fullName>
    </recommendedName>
</protein>
<dbReference type="SUPFAM" id="SSF46955">
    <property type="entry name" value="Putative DNA-binding domain"/>
    <property type="match status" value="1"/>
</dbReference>
<keyword evidence="3" id="KW-1185">Reference proteome</keyword>
<dbReference type="InterPro" id="IPR009061">
    <property type="entry name" value="DNA-bd_dom_put_sf"/>
</dbReference>
<dbReference type="PATRIC" id="fig|1423731.3.peg.431"/>